<reference evidence="2" key="1">
    <citation type="journal article" date="2019" name="bioRxiv">
        <title>The Genome of the Zebra Mussel, Dreissena polymorpha: A Resource for Invasive Species Research.</title>
        <authorList>
            <person name="McCartney M.A."/>
            <person name="Auch B."/>
            <person name="Kono T."/>
            <person name="Mallez S."/>
            <person name="Zhang Y."/>
            <person name="Obille A."/>
            <person name="Becker A."/>
            <person name="Abrahante J.E."/>
            <person name="Garbe J."/>
            <person name="Badalamenti J.P."/>
            <person name="Herman A."/>
            <person name="Mangelson H."/>
            <person name="Liachko I."/>
            <person name="Sullivan S."/>
            <person name="Sone E.D."/>
            <person name="Koren S."/>
            <person name="Silverstein K.A.T."/>
            <person name="Beckman K.B."/>
            <person name="Gohl D.M."/>
        </authorList>
    </citation>
    <scope>NUCLEOTIDE SEQUENCE</scope>
    <source>
        <strain evidence="2">Duluth1</strain>
        <tissue evidence="2">Whole animal</tissue>
    </source>
</reference>
<name>A0A9D3Z0E7_DREPO</name>
<keyword evidence="1" id="KW-0732">Signal</keyword>
<keyword evidence="3" id="KW-1185">Reference proteome</keyword>
<reference evidence="2" key="2">
    <citation type="submission" date="2020-11" db="EMBL/GenBank/DDBJ databases">
        <authorList>
            <person name="McCartney M.A."/>
            <person name="Auch B."/>
            <person name="Kono T."/>
            <person name="Mallez S."/>
            <person name="Becker A."/>
            <person name="Gohl D.M."/>
            <person name="Silverstein K.A.T."/>
            <person name="Koren S."/>
            <person name="Bechman K.B."/>
            <person name="Herman A."/>
            <person name="Abrahante J.E."/>
            <person name="Garbe J."/>
        </authorList>
    </citation>
    <scope>NUCLEOTIDE SEQUENCE</scope>
    <source>
        <strain evidence="2">Duluth1</strain>
        <tissue evidence="2">Whole animal</tissue>
    </source>
</reference>
<gene>
    <name evidence="2" type="ORF">DPMN_068806</name>
</gene>
<accession>A0A9D3Z0E7</accession>
<dbReference type="Proteomes" id="UP000828390">
    <property type="component" value="Unassembled WGS sequence"/>
</dbReference>
<sequence length="96" mass="10260">MKVIVFLLLTGAACVIAEQCTTNTDCQNGGTRCATGYHVICEHTGTEGVTANGGLCTCAADDTSCRTRADCLAQNYTCISNDHKHCYDGKCICSRW</sequence>
<evidence type="ECO:0000256" key="1">
    <source>
        <dbReference type="SAM" id="SignalP"/>
    </source>
</evidence>
<feature type="chain" id="PRO_5038360496" evidence="1">
    <location>
        <begin position="18"/>
        <end position="96"/>
    </location>
</feature>
<proteinExistence type="predicted"/>
<feature type="signal peptide" evidence="1">
    <location>
        <begin position="1"/>
        <end position="17"/>
    </location>
</feature>
<comment type="caution">
    <text evidence="2">The sequence shown here is derived from an EMBL/GenBank/DDBJ whole genome shotgun (WGS) entry which is preliminary data.</text>
</comment>
<dbReference type="EMBL" id="JAIWYP010000014">
    <property type="protein sequence ID" value="KAH3709344.1"/>
    <property type="molecule type" value="Genomic_DNA"/>
</dbReference>
<organism evidence="2 3">
    <name type="scientific">Dreissena polymorpha</name>
    <name type="common">Zebra mussel</name>
    <name type="synonym">Mytilus polymorpha</name>
    <dbReference type="NCBI Taxonomy" id="45954"/>
    <lineage>
        <taxon>Eukaryota</taxon>
        <taxon>Metazoa</taxon>
        <taxon>Spiralia</taxon>
        <taxon>Lophotrochozoa</taxon>
        <taxon>Mollusca</taxon>
        <taxon>Bivalvia</taxon>
        <taxon>Autobranchia</taxon>
        <taxon>Heteroconchia</taxon>
        <taxon>Euheterodonta</taxon>
        <taxon>Imparidentia</taxon>
        <taxon>Neoheterodontei</taxon>
        <taxon>Myida</taxon>
        <taxon>Dreissenoidea</taxon>
        <taxon>Dreissenidae</taxon>
        <taxon>Dreissena</taxon>
    </lineage>
</organism>
<dbReference type="AlphaFoldDB" id="A0A9D3Z0E7"/>
<protein>
    <submittedName>
        <fullName evidence="2">Uncharacterized protein</fullName>
    </submittedName>
</protein>
<evidence type="ECO:0000313" key="2">
    <source>
        <dbReference type="EMBL" id="KAH3709344.1"/>
    </source>
</evidence>
<evidence type="ECO:0000313" key="3">
    <source>
        <dbReference type="Proteomes" id="UP000828390"/>
    </source>
</evidence>